<dbReference type="Proteomes" id="UP001163046">
    <property type="component" value="Unassembled WGS sequence"/>
</dbReference>
<evidence type="ECO:0000256" key="1">
    <source>
        <dbReference type="SAM" id="MobiDB-lite"/>
    </source>
</evidence>
<reference evidence="3" key="1">
    <citation type="submission" date="2023-01" db="EMBL/GenBank/DDBJ databases">
        <title>Genome assembly of the deep-sea coral Lophelia pertusa.</title>
        <authorList>
            <person name="Herrera S."/>
            <person name="Cordes E."/>
        </authorList>
    </citation>
    <scope>NUCLEOTIDE SEQUENCE</scope>
    <source>
        <strain evidence="3">USNM1676648</strain>
        <tissue evidence="3">Polyp</tissue>
    </source>
</reference>
<dbReference type="AlphaFoldDB" id="A0A9X0A256"/>
<feature type="compositionally biased region" description="Polar residues" evidence="1">
    <location>
        <begin position="121"/>
        <end position="130"/>
    </location>
</feature>
<dbReference type="InterPro" id="IPR001660">
    <property type="entry name" value="SAM"/>
</dbReference>
<dbReference type="OrthoDB" id="5990136at2759"/>
<evidence type="ECO:0000313" key="3">
    <source>
        <dbReference type="EMBL" id="KAJ7391444.1"/>
    </source>
</evidence>
<proteinExistence type="predicted"/>
<name>A0A9X0A256_9CNID</name>
<keyword evidence="4" id="KW-1185">Reference proteome</keyword>
<accession>A0A9X0A256</accession>
<feature type="domain" description="SAM" evidence="2">
    <location>
        <begin position="1"/>
        <end position="63"/>
    </location>
</feature>
<evidence type="ECO:0000313" key="4">
    <source>
        <dbReference type="Proteomes" id="UP001163046"/>
    </source>
</evidence>
<dbReference type="SUPFAM" id="SSF47769">
    <property type="entry name" value="SAM/Pointed domain"/>
    <property type="match status" value="1"/>
</dbReference>
<feature type="region of interest" description="Disordered" evidence="1">
    <location>
        <begin position="251"/>
        <end position="270"/>
    </location>
</feature>
<dbReference type="InterPro" id="IPR013761">
    <property type="entry name" value="SAM/pointed_sf"/>
</dbReference>
<protein>
    <recommendedName>
        <fullName evidence="2">SAM domain-containing protein</fullName>
    </recommendedName>
</protein>
<sequence>MDTFDAWFQENNLASFKQLFLDNGYDELEVVAAITDSELREIGVNLPGHRKKILLKTLSLGKMKLEDDPASVDGSEYQWPKTQAKDQGYVDPDDTSATGASSPPKDEEFTSDQAYVDPDDTSATGASSPPSGEEFMKEKTKMQSPFAKWLIKAERRVWKKFWNKKAEELCSDKELKKWKPTAIRGVIDTAWTLKKTAVLVVEANNVRDEDLAAETLDTSKKRQKAATVDENVKRTLNSHRELLNINETLRKLSDSENSRPNKKAKISKAEDAAKTALGELKSAQESLRKALQNKSKDISGSSLPYDQIPADVAKECREPSSEDIHVMLNSLPFSQKQ</sequence>
<feature type="region of interest" description="Disordered" evidence="1">
    <location>
        <begin position="286"/>
        <end position="319"/>
    </location>
</feature>
<evidence type="ECO:0000259" key="2">
    <source>
        <dbReference type="PROSITE" id="PS50105"/>
    </source>
</evidence>
<dbReference type="Gene3D" id="1.10.150.50">
    <property type="entry name" value="Transcription Factor, Ets-1"/>
    <property type="match status" value="1"/>
</dbReference>
<dbReference type="PROSITE" id="PS50105">
    <property type="entry name" value="SAM_DOMAIN"/>
    <property type="match status" value="1"/>
</dbReference>
<dbReference type="SMART" id="SM00454">
    <property type="entry name" value="SAM"/>
    <property type="match status" value="1"/>
</dbReference>
<organism evidence="3 4">
    <name type="scientific">Desmophyllum pertusum</name>
    <dbReference type="NCBI Taxonomy" id="174260"/>
    <lineage>
        <taxon>Eukaryota</taxon>
        <taxon>Metazoa</taxon>
        <taxon>Cnidaria</taxon>
        <taxon>Anthozoa</taxon>
        <taxon>Hexacorallia</taxon>
        <taxon>Scleractinia</taxon>
        <taxon>Caryophylliina</taxon>
        <taxon>Caryophylliidae</taxon>
        <taxon>Desmophyllum</taxon>
    </lineage>
</organism>
<dbReference type="Pfam" id="PF07647">
    <property type="entry name" value="SAM_2"/>
    <property type="match status" value="1"/>
</dbReference>
<gene>
    <name evidence="3" type="ORF">OS493_018491</name>
</gene>
<comment type="caution">
    <text evidence="3">The sequence shown here is derived from an EMBL/GenBank/DDBJ whole genome shotgun (WGS) entry which is preliminary data.</text>
</comment>
<dbReference type="EMBL" id="MU825406">
    <property type="protein sequence ID" value="KAJ7391444.1"/>
    <property type="molecule type" value="Genomic_DNA"/>
</dbReference>
<feature type="region of interest" description="Disordered" evidence="1">
    <location>
        <begin position="69"/>
        <end position="139"/>
    </location>
</feature>